<dbReference type="PANTHER" id="PTHR10057">
    <property type="entry name" value="PERIPHERAL-TYPE BENZODIAZEPINE RECEPTOR"/>
    <property type="match status" value="1"/>
</dbReference>
<dbReference type="FunFam" id="1.20.1260.100:FF:000001">
    <property type="entry name" value="translocator protein 2"/>
    <property type="match status" value="1"/>
</dbReference>
<accession>A0A1F5K8Y5</accession>
<dbReference type="AlphaFoldDB" id="A0A1F5K8Y5"/>
<organism evidence="7 8">
    <name type="scientific">Candidatus Daviesbacteria bacterium RIFCSPHIGHO2_12_FULL_37_11</name>
    <dbReference type="NCBI Taxonomy" id="1797777"/>
    <lineage>
        <taxon>Bacteria</taxon>
        <taxon>Candidatus Daviesiibacteriota</taxon>
    </lineage>
</organism>
<evidence type="ECO:0000313" key="8">
    <source>
        <dbReference type="Proteomes" id="UP000176527"/>
    </source>
</evidence>
<feature type="transmembrane region" description="Helical" evidence="6">
    <location>
        <begin position="75"/>
        <end position="93"/>
    </location>
</feature>
<dbReference type="GO" id="GO:0033013">
    <property type="term" value="P:tetrapyrrole metabolic process"/>
    <property type="evidence" value="ECO:0007669"/>
    <property type="project" value="UniProtKB-ARBA"/>
</dbReference>
<proteinExistence type="inferred from homology"/>
<comment type="subcellular location">
    <subcellularLocation>
        <location evidence="1">Membrane</location>
        <topology evidence="1">Multi-pass membrane protein</topology>
    </subcellularLocation>
</comment>
<evidence type="ECO:0000256" key="6">
    <source>
        <dbReference type="SAM" id="Phobius"/>
    </source>
</evidence>
<dbReference type="Proteomes" id="UP000176527">
    <property type="component" value="Unassembled WGS sequence"/>
</dbReference>
<dbReference type="GO" id="GO:0016020">
    <property type="term" value="C:membrane"/>
    <property type="evidence" value="ECO:0007669"/>
    <property type="project" value="UniProtKB-SubCell"/>
</dbReference>
<dbReference type="Gene3D" id="1.20.1260.100">
    <property type="entry name" value="TspO/MBR protein"/>
    <property type="match status" value="1"/>
</dbReference>
<keyword evidence="3 6" id="KW-0812">Transmembrane</keyword>
<dbReference type="PANTHER" id="PTHR10057:SF0">
    <property type="entry name" value="TRANSLOCATOR PROTEIN"/>
    <property type="match status" value="1"/>
</dbReference>
<reference evidence="7 8" key="1">
    <citation type="journal article" date="2016" name="Nat. Commun.">
        <title>Thousands of microbial genomes shed light on interconnected biogeochemical processes in an aquifer system.</title>
        <authorList>
            <person name="Anantharaman K."/>
            <person name="Brown C.T."/>
            <person name="Hug L.A."/>
            <person name="Sharon I."/>
            <person name="Castelle C.J."/>
            <person name="Probst A.J."/>
            <person name="Thomas B.C."/>
            <person name="Singh A."/>
            <person name="Wilkins M.J."/>
            <person name="Karaoz U."/>
            <person name="Brodie E.L."/>
            <person name="Williams K.H."/>
            <person name="Hubbard S.S."/>
            <person name="Banfield J.F."/>
        </authorList>
    </citation>
    <scope>NUCLEOTIDE SEQUENCE [LARGE SCALE GENOMIC DNA]</scope>
</reference>
<comment type="caution">
    <text evidence="7">The sequence shown here is derived from an EMBL/GenBank/DDBJ whole genome shotgun (WGS) entry which is preliminary data.</text>
</comment>
<feature type="transmembrane region" description="Helical" evidence="6">
    <location>
        <begin position="12"/>
        <end position="35"/>
    </location>
</feature>
<dbReference type="PIRSF" id="PIRSF005859">
    <property type="entry name" value="PBR"/>
    <property type="match status" value="1"/>
</dbReference>
<dbReference type="EMBL" id="MFDE01000047">
    <property type="protein sequence ID" value="OGE37294.1"/>
    <property type="molecule type" value="Genomic_DNA"/>
</dbReference>
<name>A0A1F5K8Y5_9BACT</name>
<feature type="transmembrane region" description="Helical" evidence="6">
    <location>
        <begin position="47"/>
        <end position="68"/>
    </location>
</feature>
<evidence type="ECO:0000256" key="3">
    <source>
        <dbReference type="ARBA" id="ARBA00022692"/>
    </source>
</evidence>
<dbReference type="Pfam" id="PF03073">
    <property type="entry name" value="TspO_MBR"/>
    <property type="match status" value="1"/>
</dbReference>
<protein>
    <submittedName>
        <fullName evidence="7">TspO protein</fullName>
    </submittedName>
</protein>
<gene>
    <name evidence="7" type="ORF">A3F00_00925</name>
</gene>
<dbReference type="CDD" id="cd15904">
    <property type="entry name" value="TSPO_MBR"/>
    <property type="match status" value="1"/>
</dbReference>
<keyword evidence="5 6" id="KW-0472">Membrane</keyword>
<comment type="similarity">
    <text evidence="2">Belongs to the TspO/BZRP family.</text>
</comment>
<feature type="transmembrane region" description="Helical" evidence="6">
    <location>
        <begin position="99"/>
        <end position="119"/>
    </location>
</feature>
<evidence type="ECO:0000256" key="1">
    <source>
        <dbReference type="ARBA" id="ARBA00004141"/>
    </source>
</evidence>
<evidence type="ECO:0000256" key="4">
    <source>
        <dbReference type="ARBA" id="ARBA00022989"/>
    </source>
</evidence>
<sequence>MPINIPKLFLSIGLCIGAGILGSFFTVSSISTWYVTLNKPFFSPPNWIFAPVWTILYILMGISLYLVWQRKSVHSVFWVQLTSNVAWSIIFFGMKNPTFALVDIVALWVSILLTIKYFYIVSKLAAYLLIPYFLWVSFASILNLMIVLLN</sequence>
<evidence type="ECO:0000313" key="7">
    <source>
        <dbReference type="EMBL" id="OGE37294.1"/>
    </source>
</evidence>
<dbReference type="InterPro" id="IPR004307">
    <property type="entry name" value="TspO_MBR"/>
</dbReference>
<keyword evidence="4 6" id="KW-1133">Transmembrane helix</keyword>
<dbReference type="InterPro" id="IPR038330">
    <property type="entry name" value="TspO/MBR-related_sf"/>
</dbReference>
<evidence type="ECO:0000256" key="5">
    <source>
        <dbReference type="ARBA" id="ARBA00023136"/>
    </source>
</evidence>
<feature type="transmembrane region" description="Helical" evidence="6">
    <location>
        <begin position="126"/>
        <end position="149"/>
    </location>
</feature>
<evidence type="ECO:0000256" key="2">
    <source>
        <dbReference type="ARBA" id="ARBA00007524"/>
    </source>
</evidence>